<comment type="caution">
    <text evidence="1">The sequence shown here is derived from an EMBL/GenBank/DDBJ whole genome shotgun (WGS) entry which is preliminary data.</text>
</comment>
<proteinExistence type="predicted"/>
<dbReference type="AlphaFoldDB" id="A0A6G0NLR8"/>
<evidence type="ECO:0000313" key="2">
    <source>
        <dbReference type="Proteomes" id="UP000476176"/>
    </source>
</evidence>
<reference evidence="1 2" key="1">
    <citation type="submission" date="2018-09" db="EMBL/GenBank/DDBJ databases">
        <title>Genomic investigation of the strawberry pathogen Phytophthora fragariae indicates pathogenicity is determined by transcriptional variation in three key races.</title>
        <authorList>
            <person name="Adams T.M."/>
            <person name="Armitage A.D."/>
            <person name="Sobczyk M.K."/>
            <person name="Bates H.J."/>
            <person name="Dunwell J.M."/>
            <person name="Nellist C.F."/>
            <person name="Harrison R.J."/>
        </authorList>
    </citation>
    <scope>NUCLEOTIDE SEQUENCE [LARGE SCALE GENOMIC DNA]</scope>
    <source>
        <strain evidence="1 2">BC-23</strain>
    </source>
</reference>
<protein>
    <submittedName>
        <fullName evidence="1">Uncharacterized protein</fullName>
    </submittedName>
</protein>
<gene>
    <name evidence="1" type="ORF">PF004_g15280</name>
</gene>
<evidence type="ECO:0000313" key="1">
    <source>
        <dbReference type="EMBL" id="KAE9213641.1"/>
    </source>
</evidence>
<name>A0A6G0NLR8_9STRA</name>
<dbReference type="Proteomes" id="UP000476176">
    <property type="component" value="Unassembled WGS sequence"/>
</dbReference>
<dbReference type="EMBL" id="QXGC01001016">
    <property type="protein sequence ID" value="KAE9213641.1"/>
    <property type="molecule type" value="Genomic_DNA"/>
</dbReference>
<accession>A0A6G0NLR8</accession>
<sequence>MPLTVLYLTSTVFCVSLSPSRWRRAMTGWLSIASVIGTSRFNTCSTMSRTSSPSSTA</sequence>
<organism evidence="1 2">
    <name type="scientific">Phytophthora fragariae</name>
    <dbReference type="NCBI Taxonomy" id="53985"/>
    <lineage>
        <taxon>Eukaryota</taxon>
        <taxon>Sar</taxon>
        <taxon>Stramenopiles</taxon>
        <taxon>Oomycota</taxon>
        <taxon>Peronosporomycetes</taxon>
        <taxon>Peronosporales</taxon>
        <taxon>Peronosporaceae</taxon>
        <taxon>Phytophthora</taxon>
    </lineage>
</organism>